<feature type="repeat" description="CSPG" evidence="5">
    <location>
        <begin position="1386"/>
        <end position="1477"/>
    </location>
</feature>
<keyword evidence="1" id="KW-0732">Signal</keyword>
<evidence type="ECO:0000313" key="9">
    <source>
        <dbReference type="Ensembl" id="ENSOMEP00000034541.1"/>
    </source>
</evidence>
<dbReference type="InterPro" id="IPR051561">
    <property type="entry name" value="FRAS1_ECM"/>
</dbReference>
<evidence type="ECO:0000256" key="7">
    <source>
        <dbReference type="SAM" id="Phobius"/>
    </source>
</evidence>
<sequence length="2181" mass="243532">MSAYLYHFSGAVSFFGDGYIHLRTVEKSIQTVIHVRFRTSSQMGLLFLAAGHKDFLLLELISGRLQVRLDLGSGERSLRSARGLHLSNLEWHTVQLNHTQHNIVLTVDQHSPSNLRMPGPDLELNVEGFLVGGTAGFNHSFLGNSNGFRGCMDKVLFNDHDLLFNLQPYSEYKSIHEVSIGCSPQFSATEEDPIGFSSSKAFISLPPWEVLQEGVFECDLHPSAKAESGVVLYSSGYEGGFVAIEIRQGHLVTSVGNGKGSKTELHSLTNVHSNHTWYPIQLHLLPHSIQLKIDKELVKASLSQELKVIPLKGPLFLGGLNEKAVVEAKGSGMSSVASGGSSFTGCLQNIKVNTKKTGLPQATISKDVTVGCKQNQAPRLVTPKPTSPPELDLTTQTVSNKRRPNFLWLRKLELAESGRAPLEPKHMKVNLDFRKLGIHPSQLKFRIEELPVHGEEKDQTFSMLDLWQGRVTYIHHGSEERNDSFTFSVFASNDKEVPGFLKGNELYLFDISISPVNDPPVLNLPEGNIFTIIDKSKRQVSTTGLQESFFSFRPINLFSLSDLEEGKISFVHTGALASRLALRVSDGQRVSNTVVLRVMAVELEHKLVNNTGIELNQGEACIITNHHLAVQVNVADNTVDIWYDVTELPEYGEIQRLHSTGDWKSTTSFSQRLLDKERIRYLSTYNGLQAQNNITDHFKCKIVINSQAKGDVVFPIVINWIHLKVTRSKMEVNGVQTAVLTPEDLHVVSKGTKFSESELFFRLLTVPKKGQLFLNGKPLQRSSTFSQKNITDGLVKYALFNRLHDDSRDTFGFQVFSAHAASMMHDFRINIKAESSAITVVSKGLSTLEGASKVIPKDLLFTHAANNREVHYTITTTPRHGQIRKINLSNSTSINDNIVTFTNQDIIQERIMYVHDDSETKQDSFTFQVVVYKPHKHTNKEDRHTTEHTFNISIQLVNDQKPVRVIDKVFHVARDGQRLVTLEDLRYHDADTDFDDSWLVYTRRGIPMGELVLASDPNHKLYEFTQRDLEQKKVLFIHSGVSFGRFVLFVTDGKHYVSALVEVMAQDPYLQVENNTGLMLQRGGITALTSANLSVSSNLDIRDPQEVTFEVFVPPKRGVLCFNDGQKETIIGTDAISVFTQRDLMAGRLAYHHGGSLELSDGFEVTARVHLDIGVAIKIYLESHHRPPTVKRNHPKKVKVKLFDARFISIVLHYSCFLCHLFMQVVREQPTSSFTQEDLNQGLIIYHQQTEHSSALKVLMWLDLPAGYFLFFLFLQVSALTLDEGSSLPLTPSVIKVANHHFAGMNFLYQVIVPPRFGHLEHSRIPGMPITAFTQTEVEQEYIAYVHDGSETLTDNFTVVANQTETRKHSLPCTVHINVTPVNDETPVVATNRGLKVWMGSVTDITVDDLSAEDSDTPPDGLEFVVTPPSNGYLALKSAPSRHILNFTQSHIQSRQLLFVHSGEDTAKYKTAGGQISLLNASPVGFSRSIVLSSQVNDGVILYDQNRPESVGWSATDSFSFTVSSPPVTSVFQPGQHFVPNEGRLLYMFSVWIRPTGAVVAEGGRVTIDRSKLDASNLLGKVPVTHQKDHHVMYRVISLPRHGVLSIRGHNLSRFISFGITYVHDDSETTSDSFTFRAWPGLKEGMAVTEMFNITVTPVNDHPPLIRSRVEDHDTPPEELHYFVISKPNNGYLTLGERPEPVSSFTQYDVNRGRLHFIQQVISNSYPSTGVFYFNVTDGHHRPLYKLFSLEVVKPSVSIVNNTGLSLVQGRTAVILTTNQLAAQTNSQKQANISYTVTKHPRHGRIAIDDQEVTTFRHEDLQFGRVVYHMTDLSESEDSFQILVSAFSPGVDYENVPNQTVNVTVRPLIYLREPVKVPSGIAVKLGKAMIDASELARISRANPVFEVLSPPKHGKLVKVMFFCTYSLVKFHPVSLNLLLTLLYEVSRPHILTDKAQNKTQRTRKPQNRQGKRTHTHGGRSGGVAEGAGDGHNTPPLPHPPPVPEIHGPVNPPDSELIHVEILPRPASDPLLIILPLLACLLLIVILVVLILVFRHRKEKQARQRLMHELAAVALPSEDSPYMGRPERSMAMPSVMVTPLGSASCPTSPRVSMSPRRSLAPGMTFWGPFESEFSGIDRNLRSCNRRERHTVTCGSAVPLSTAGFKLSPRSQSPTLKDNQYWV</sequence>
<accession>A0A3B3DX91</accession>
<dbReference type="Pfam" id="PF02210">
    <property type="entry name" value="Laminin_G_2"/>
    <property type="match status" value="2"/>
</dbReference>
<feature type="region of interest" description="Disordered" evidence="6">
    <location>
        <begin position="1953"/>
        <end position="2010"/>
    </location>
</feature>
<evidence type="ECO:0000313" key="10">
    <source>
        <dbReference type="Proteomes" id="UP000261560"/>
    </source>
</evidence>
<dbReference type="CDD" id="cd00110">
    <property type="entry name" value="LamG"/>
    <property type="match status" value="2"/>
</dbReference>
<evidence type="ECO:0000259" key="8">
    <source>
        <dbReference type="PROSITE" id="PS50025"/>
    </source>
</evidence>
<evidence type="ECO:0000256" key="1">
    <source>
        <dbReference type="ARBA" id="ARBA00022729"/>
    </source>
</evidence>
<dbReference type="SMART" id="SM00282">
    <property type="entry name" value="LamG"/>
    <property type="match status" value="2"/>
</dbReference>
<feature type="region of interest" description="Disordered" evidence="6">
    <location>
        <begin position="2161"/>
        <end position="2181"/>
    </location>
</feature>
<dbReference type="InterPro" id="IPR039005">
    <property type="entry name" value="CSPG_rpt"/>
</dbReference>
<dbReference type="PROSITE" id="PS51854">
    <property type="entry name" value="CSPG"/>
    <property type="match status" value="7"/>
</dbReference>
<dbReference type="Proteomes" id="UP000261560">
    <property type="component" value="Unplaced"/>
</dbReference>
<dbReference type="Ensembl" id="ENSOMET00000028649.1">
    <property type="protein sequence ID" value="ENSOMEP00000034541.1"/>
    <property type="gene ID" value="ENSOMEG00000021296.1"/>
</dbReference>
<dbReference type="GeneTree" id="ENSGT00940000154091"/>
<dbReference type="GO" id="GO:0009653">
    <property type="term" value="P:anatomical structure morphogenesis"/>
    <property type="evidence" value="ECO:0007669"/>
    <property type="project" value="TreeGrafter"/>
</dbReference>
<protein>
    <submittedName>
        <fullName evidence="9">Chondroitin sulfate proteoglycan 4-like</fullName>
    </submittedName>
</protein>
<feature type="repeat" description="CSPG" evidence="5">
    <location>
        <begin position="961"/>
        <end position="1053"/>
    </location>
</feature>
<feature type="repeat" description="CSPG" evidence="5">
    <location>
        <begin position="836"/>
        <end position="930"/>
    </location>
</feature>
<evidence type="ECO:0000256" key="3">
    <source>
        <dbReference type="ARBA" id="ARBA00023180"/>
    </source>
</evidence>
<dbReference type="PANTHER" id="PTHR45739">
    <property type="entry name" value="MATRIX PROTEIN, PUTATIVE-RELATED"/>
    <property type="match status" value="1"/>
</dbReference>
<dbReference type="InterPro" id="IPR001791">
    <property type="entry name" value="Laminin_G"/>
</dbReference>
<evidence type="ECO:0000256" key="2">
    <source>
        <dbReference type="ARBA" id="ARBA00022737"/>
    </source>
</evidence>
<keyword evidence="7" id="KW-0472">Membrane</keyword>
<feature type="transmembrane region" description="Helical" evidence="7">
    <location>
        <begin position="2030"/>
        <end position="2053"/>
    </location>
</feature>
<reference evidence="9" key="1">
    <citation type="submission" date="2025-08" db="UniProtKB">
        <authorList>
            <consortium name="Ensembl"/>
        </authorList>
    </citation>
    <scope>IDENTIFICATION</scope>
</reference>
<feature type="compositionally biased region" description="Basic residues" evidence="6">
    <location>
        <begin position="1960"/>
        <end position="1977"/>
    </location>
</feature>
<keyword evidence="2" id="KW-0677">Repeat</keyword>
<feature type="repeat" description="CSPG" evidence="5">
    <location>
        <begin position="1069"/>
        <end position="1168"/>
    </location>
</feature>
<organism evidence="9 10">
    <name type="scientific">Oryzias melastigma</name>
    <name type="common">Marine medaka</name>
    <dbReference type="NCBI Taxonomy" id="30732"/>
    <lineage>
        <taxon>Eukaryota</taxon>
        <taxon>Metazoa</taxon>
        <taxon>Chordata</taxon>
        <taxon>Craniata</taxon>
        <taxon>Vertebrata</taxon>
        <taxon>Euteleostomi</taxon>
        <taxon>Actinopterygii</taxon>
        <taxon>Neopterygii</taxon>
        <taxon>Teleostei</taxon>
        <taxon>Neoteleostei</taxon>
        <taxon>Acanthomorphata</taxon>
        <taxon>Ovalentaria</taxon>
        <taxon>Atherinomorphae</taxon>
        <taxon>Beloniformes</taxon>
        <taxon>Adrianichthyidae</taxon>
        <taxon>Oryziinae</taxon>
        <taxon>Oryzias</taxon>
    </lineage>
</organism>
<comment type="caution">
    <text evidence="4">Lacks conserved residue(s) required for the propagation of feature annotation.</text>
</comment>
<evidence type="ECO:0000256" key="4">
    <source>
        <dbReference type="PROSITE-ProRule" id="PRU00122"/>
    </source>
</evidence>
<reference evidence="9" key="2">
    <citation type="submission" date="2025-09" db="UniProtKB">
        <authorList>
            <consortium name="Ensembl"/>
        </authorList>
    </citation>
    <scope>IDENTIFICATION</scope>
</reference>
<proteinExistence type="predicted"/>
<keyword evidence="7" id="KW-1133">Transmembrane helix</keyword>
<dbReference type="Gene3D" id="2.60.120.200">
    <property type="match status" value="2"/>
</dbReference>
<dbReference type="PROSITE" id="PS50025">
    <property type="entry name" value="LAM_G_DOMAIN"/>
    <property type="match status" value="2"/>
</dbReference>
<keyword evidence="10" id="KW-1185">Reference proteome</keyword>
<feature type="domain" description="Laminin G" evidence="8">
    <location>
        <begin position="9"/>
        <end position="182"/>
    </location>
</feature>
<dbReference type="SUPFAM" id="SSF49899">
    <property type="entry name" value="Concanavalin A-like lectins/glucanases"/>
    <property type="match status" value="2"/>
</dbReference>
<feature type="repeat" description="CSPG" evidence="5">
    <location>
        <begin position="604"/>
        <end position="703"/>
    </location>
</feature>
<dbReference type="InterPro" id="IPR013320">
    <property type="entry name" value="ConA-like_dom_sf"/>
</dbReference>
<keyword evidence="7" id="KW-0812">Transmembrane</keyword>
<feature type="repeat" description="CSPG" evidence="5">
    <location>
        <begin position="1271"/>
        <end position="1362"/>
    </location>
</feature>
<feature type="compositionally biased region" description="Pro residues" evidence="6">
    <location>
        <begin position="1994"/>
        <end position="2003"/>
    </location>
</feature>
<feature type="compositionally biased region" description="Polar residues" evidence="6">
    <location>
        <begin position="2167"/>
        <end position="2181"/>
    </location>
</feature>
<evidence type="ECO:0000256" key="6">
    <source>
        <dbReference type="SAM" id="MobiDB-lite"/>
    </source>
</evidence>
<keyword evidence="3" id="KW-0325">Glycoprotein</keyword>
<dbReference type="Pfam" id="PF16184">
    <property type="entry name" value="Cadherin_3"/>
    <property type="match status" value="9"/>
</dbReference>
<feature type="domain" description="Laminin G" evidence="8">
    <location>
        <begin position="192"/>
        <end position="372"/>
    </location>
</feature>
<feature type="repeat" description="CSPG" evidence="5">
    <location>
        <begin position="1756"/>
        <end position="1845"/>
    </location>
</feature>
<name>A0A3B3DX91_ORYME</name>
<feature type="compositionally biased region" description="Gly residues" evidence="6">
    <location>
        <begin position="1978"/>
        <end position="1989"/>
    </location>
</feature>
<dbReference type="PANTHER" id="PTHR45739:SF12">
    <property type="entry name" value="CHONDROITIN SULFATE PROTEOGLYCAN 4-LIKE ISOFORM X2"/>
    <property type="match status" value="1"/>
</dbReference>
<evidence type="ECO:0000256" key="5">
    <source>
        <dbReference type="PROSITE-ProRule" id="PRU01201"/>
    </source>
</evidence>